<keyword evidence="4" id="KW-1185">Reference proteome</keyword>
<dbReference type="EMBL" id="QWGR01000001">
    <property type="protein sequence ID" value="RIJ50715.1"/>
    <property type="molecule type" value="Genomic_DNA"/>
</dbReference>
<reference evidence="3 4" key="1">
    <citation type="submission" date="2018-08" db="EMBL/GenBank/DDBJ databases">
        <title>Pallidiluteibacterium maritimus gen. nov., sp. nov., isolated from coastal sediment.</title>
        <authorList>
            <person name="Zhou L.Y."/>
        </authorList>
    </citation>
    <scope>NUCLEOTIDE SEQUENCE [LARGE SCALE GENOMIC DNA]</scope>
    <source>
        <strain evidence="3 4">XSD2</strain>
    </source>
</reference>
<evidence type="ECO:0000313" key="3">
    <source>
        <dbReference type="EMBL" id="RIJ50715.1"/>
    </source>
</evidence>
<dbReference type="RefSeq" id="WP_119436183.1">
    <property type="nucleotide sequence ID" value="NZ_QWGR01000001.1"/>
</dbReference>
<evidence type="ECO:0000256" key="1">
    <source>
        <dbReference type="SAM" id="SignalP"/>
    </source>
</evidence>
<evidence type="ECO:0000313" key="4">
    <source>
        <dbReference type="Proteomes" id="UP000265926"/>
    </source>
</evidence>
<keyword evidence="1" id="KW-0732">Signal</keyword>
<proteinExistence type="predicted"/>
<dbReference type="InterPro" id="IPR045916">
    <property type="entry name" value="DUF5777"/>
</dbReference>
<feature type="signal peptide" evidence="1">
    <location>
        <begin position="1"/>
        <end position="20"/>
    </location>
</feature>
<dbReference type="AlphaFoldDB" id="A0A399T776"/>
<feature type="domain" description="DUF5777" evidence="2">
    <location>
        <begin position="34"/>
        <end position="300"/>
    </location>
</feature>
<accession>A0A399T776</accession>
<protein>
    <recommendedName>
        <fullName evidence="2">DUF5777 domain-containing protein</fullName>
    </recommendedName>
</protein>
<evidence type="ECO:0000259" key="2">
    <source>
        <dbReference type="Pfam" id="PF19089"/>
    </source>
</evidence>
<dbReference type="Pfam" id="PF19089">
    <property type="entry name" value="DUF5777"/>
    <property type="match status" value="1"/>
</dbReference>
<dbReference type="OrthoDB" id="1117410at2"/>
<gene>
    <name evidence="3" type="ORF">D1614_01945</name>
</gene>
<comment type="caution">
    <text evidence="3">The sequence shown here is derived from an EMBL/GenBank/DDBJ whole genome shotgun (WGS) entry which is preliminary data.</text>
</comment>
<name>A0A399T776_9BACT</name>
<organism evidence="3 4">
    <name type="scientific">Maribellus luteus</name>
    <dbReference type="NCBI Taxonomy" id="2305463"/>
    <lineage>
        <taxon>Bacteria</taxon>
        <taxon>Pseudomonadati</taxon>
        <taxon>Bacteroidota</taxon>
        <taxon>Bacteroidia</taxon>
        <taxon>Marinilabiliales</taxon>
        <taxon>Prolixibacteraceae</taxon>
        <taxon>Maribellus</taxon>
    </lineage>
</organism>
<sequence length="302" mass="33769">MKKYILTLLISGLTVSSLFAQEEKEPDAPVSNPFESGILIDAQTTVIPDAKTLEFVIQHKFGSVENGSSDLFGIYGSSNIRVALNYVPVKNFQLGAGITKRKMMTDLNAKWTIFKQTERSTVPVSVALYGAIGIDGRSFDQFDGLGFKVESKAVTTMPESFEFNDRLSYYSQLIVGRKVCNAFSLQVGASFTHYNTVDWDNDHDIIGLHANARLKFSPQGSLIVTYDHPLKVKDISEQYTWDHWAEPSLAVGVEFFTFTHAFQMFVGTADGILPMELMMNNHNPIKGKSFAIGFTITRLWMF</sequence>
<dbReference type="Proteomes" id="UP000265926">
    <property type="component" value="Unassembled WGS sequence"/>
</dbReference>
<feature type="chain" id="PRO_5017265254" description="DUF5777 domain-containing protein" evidence="1">
    <location>
        <begin position="21"/>
        <end position="302"/>
    </location>
</feature>